<feature type="transmembrane region" description="Helical" evidence="1">
    <location>
        <begin position="32"/>
        <end position="54"/>
    </location>
</feature>
<reference evidence="2 3" key="1">
    <citation type="submission" date="2019-03" db="EMBL/GenBank/DDBJ databases">
        <title>Genomic Encyclopedia of Archaeal and Bacterial Type Strains, Phase II (KMG-II): from individual species to whole genera.</title>
        <authorList>
            <person name="Goeker M."/>
        </authorList>
    </citation>
    <scope>NUCLEOTIDE SEQUENCE [LARGE SCALE GENOMIC DNA]</scope>
    <source>
        <strain evidence="2 3">DSM 26433</strain>
    </source>
</reference>
<protein>
    <recommendedName>
        <fullName evidence="4">CTP synthetase</fullName>
    </recommendedName>
</protein>
<accession>A0A4R1NP42</accession>
<dbReference type="AlphaFoldDB" id="A0A4R1NP42"/>
<keyword evidence="3" id="KW-1185">Reference proteome</keyword>
<dbReference type="EMBL" id="SMGR01000001">
    <property type="protein sequence ID" value="TCL10256.1"/>
    <property type="molecule type" value="Genomic_DNA"/>
</dbReference>
<keyword evidence="1" id="KW-0812">Transmembrane</keyword>
<proteinExistence type="predicted"/>
<dbReference type="RefSeq" id="WP_132860216.1">
    <property type="nucleotide sequence ID" value="NZ_SMGR01000001.1"/>
</dbReference>
<gene>
    <name evidence="2" type="ORF">BXY66_2325</name>
</gene>
<sequence length="61" mass="6297">MFHLTLVLHLFIGATLSGVAIVGVLVAGFSGLWMILGAALAGTVIAFPISRVVARKLYDAG</sequence>
<comment type="caution">
    <text evidence="2">The sequence shown here is derived from an EMBL/GenBank/DDBJ whole genome shotgun (WGS) entry which is preliminary data.</text>
</comment>
<evidence type="ECO:0000313" key="2">
    <source>
        <dbReference type="EMBL" id="TCL10256.1"/>
    </source>
</evidence>
<evidence type="ECO:0000256" key="1">
    <source>
        <dbReference type="SAM" id="Phobius"/>
    </source>
</evidence>
<keyword evidence="1" id="KW-0472">Membrane</keyword>
<evidence type="ECO:0008006" key="4">
    <source>
        <dbReference type="Google" id="ProtNLM"/>
    </source>
</evidence>
<name>A0A4R1NP42_9RHOB</name>
<evidence type="ECO:0000313" key="3">
    <source>
        <dbReference type="Proteomes" id="UP000295673"/>
    </source>
</evidence>
<keyword evidence="1" id="KW-1133">Transmembrane helix</keyword>
<dbReference type="Proteomes" id="UP000295673">
    <property type="component" value="Unassembled WGS sequence"/>
</dbReference>
<dbReference type="OrthoDB" id="7510999at2"/>
<feature type="transmembrane region" description="Helical" evidence="1">
    <location>
        <begin position="7"/>
        <end position="26"/>
    </location>
</feature>
<organism evidence="2 3">
    <name type="scientific">Shimia isoporae</name>
    <dbReference type="NCBI Taxonomy" id="647720"/>
    <lineage>
        <taxon>Bacteria</taxon>
        <taxon>Pseudomonadati</taxon>
        <taxon>Pseudomonadota</taxon>
        <taxon>Alphaproteobacteria</taxon>
        <taxon>Rhodobacterales</taxon>
        <taxon>Roseobacteraceae</taxon>
    </lineage>
</organism>